<protein>
    <submittedName>
        <fullName evidence="1">Uncharacterized protein</fullName>
    </submittedName>
</protein>
<evidence type="ECO:0000313" key="2">
    <source>
        <dbReference type="Proteomes" id="UP001253193"/>
    </source>
</evidence>
<accession>A0AAW8PXJ5</accession>
<gene>
    <name evidence="1" type="ORF">QX249_08615</name>
</gene>
<dbReference type="EMBL" id="JAUHGG010000003">
    <property type="protein sequence ID" value="MDS1820719.1"/>
    <property type="molecule type" value="Genomic_DNA"/>
</dbReference>
<sequence>MKKEATFKLFKSFRFTRFGLRGDLPLWLTFVDEIIEKGIYEEAEVKKHLQTFFEENTGHPLAPIEMAWSGIPLLPISKALDHERNHGMSAGMVSLKFWNNDAMKAIDSIFDQSEGK</sequence>
<evidence type="ECO:0000313" key="1">
    <source>
        <dbReference type="EMBL" id="MDS1820719.1"/>
    </source>
</evidence>
<dbReference type="AlphaFoldDB" id="A0AAW8PXJ5"/>
<comment type="caution">
    <text evidence="1">The sequence shown here is derived from an EMBL/GenBank/DDBJ whole genome shotgun (WGS) entry which is preliminary data.</text>
</comment>
<dbReference type="Proteomes" id="UP001253193">
    <property type="component" value="Unassembled WGS sequence"/>
</dbReference>
<dbReference type="RefSeq" id="WP_311019491.1">
    <property type="nucleotide sequence ID" value="NZ_JAUHGG010000003.1"/>
</dbReference>
<reference evidence="1" key="1">
    <citation type="submission" date="2023-06" db="EMBL/GenBank/DDBJ databases">
        <title>Genomic Diversity of Vibrio spp. and Metagenomic Analysis of Pathogens in Florida Gulf Coastal Waters Following Hurricane Ian.</title>
        <authorList>
            <person name="Brumfield K.D."/>
        </authorList>
    </citation>
    <scope>NUCLEOTIDE SEQUENCE</scope>
    <source>
        <strain evidence="1">WBS2B-138</strain>
    </source>
</reference>
<name>A0AAW8PXJ5_VIBPH</name>
<organism evidence="1 2">
    <name type="scientific">Vibrio parahaemolyticus</name>
    <dbReference type="NCBI Taxonomy" id="670"/>
    <lineage>
        <taxon>Bacteria</taxon>
        <taxon>Pseudomonadati</taxon>
        <taxon>Pseudomonadota</taxon>
        <taxon>Gammaproteobacteria</taxon>
        <taxon>Vibrionales</taxon>
        <taxon>Vibrionaceae</taxon>
        <taxon>Vibrio</taxon>
    </lineage>
</organism>
<proteinExistence type="predicted"/>